<feature type="disulfide bond" evidence="9">
    <location>
        <begin position="82"/>
        <end position="92"/>
    </location>
</feature>
<keyword evidence="4" id="KW-0675">Receptor</keyword>
<feature type="non-terminal residue" evidence="13">
    <location>
        <position position="1"/>
    </location>
</feature>
<dbReference type="Proteomes" id="UP000827986">
    <property type="component" value="Unassembled WGS sequence"/>
</dbReference>
<feature type="disulfide bond" evidence="9">
    <location>
        <begin position="261"/>
        <end position="322"/>
    </location>
</feature>
<evidence type="ECO:0000256" key="4">
    <source>
        <dbReference type="ARBA" id="ARBA00023170"/>
    </source>
</evidence>
<comment type="caution">
    <text evidence="13">The sequence shown here is derived from an EMBL/GenBank/DDBJ whole genome shotgun (WGS) entry which is preliminary data.</text>
</comment>
<gene>
    <name evidence="13" type="ORF">KIL84_001871</name>
</gene>
<dbReference type="EMBL" id="JAHDVG010000469">
    <property type="protein sequence ID" value="KAH1180937.1"/>
    <property type="molecule type" value="Genomic_DNA"/>
</dbReference>
<keyword evidence="3 9" id="KW-1015">Disulfide bond</keyword>
<evidence type="ECO:0000256" key="1">
    <source>
        <dbReference type="ARBA" id="ARBA00022729"/>
    </source>
</evidence>
<feature type="signal peptide" evidence="11">
    <location>
        <begin position="1"/>
        <end position="18"/>
    </location>
</feature>
<feature type="domain" description="SRCR" evidence="12">
    <location>
        <begin position="13"/>
        <end position="113"/>
    </location>
</feature>
<feature type="disulfide bond" evidence="9">
    <location>
        <begin position="292"/>
        <end position="302"/>
    </location>
</feature>
<feature type="disulfide bond" evidence="9">
    <location>
        <begin position="187"/>
        <end position="197"/>
    </location>
</feature>
<name>A0A9D3XJ60_9SAUR</name>
<dbReference type="SUPFAM" id="SSF56487">
    <property type="entry name" value="SRCR-like"/>
    <property type="match status" value="3"/>
</dbReference>
<proteinExistence type="predicted"/>
<evidence type="ECO:0000259" key="12">
    <source>
        <dbReference type="PROSITE" id="PS50287"/>
    </source>
</evidence>
<organism evidence="13 14">
    <name type="scientific">Mauremys mutica</name>
    <name type="common">yellowpond turtle</name>
    <dbReference type="NCBI Taxonomy" id="74926"/>
    <lineage>
        <taxon>Eukaryota</taxon>
        <taxon>Metazoa</taxon>
        <taxon>Chordata</taxon>
        <taxon>Craniata</taxon>
        <taxon>Vertebrata</taxon>
        <taxon>Euteleostomi</taxon>
        <taxon>Archelosauria</taxon>
        <taxon>Testudinata</taxon>
        <taxon>Testudines</taxon>
        <taxon>Cryptodira</taxon>
        <taxon>Durocryptodira</taxon>
        <taxon>Testudinoidea</taxon>
        <taxon>Geoemydidae</taxon>
        <taxon>Geoemydinae</taxon>
        <taxon>Mauremys</taxon>
    </lineage>
</organism>
<accession>A0A9D3XJ60</accession>
<evidence type="ECO:0000256" key="6">
    <source>
        <dbReference type="ARBA" id="ARBA00058074"/>
    </source>
</evidence>
<evidence type="ECO:0000256" key="9">
    <source>
        <dbReference type="PROSITE-ProRule" id="PRU00196"/>
    </source>
</evidence>
<evidence type="ECO:0000256" key="8">
    <source>
        <dbReference type="ARBA" id="ARBA00069168"/>
    </source>
</evidence>
<keyword evidence="5" id="KW-0325">Glycoprotein</keyword>
<dbReference type="Pfam" id="PF00530">
    <property type="entry name" value="SRCR"/>
    <property type="match status" value="3"/>
</dbReference>
<dbReference type="AlphaFoldDB" id="A0A9D3XJ60"/>
<dbReference type="FunFam" id="3.10.250.10:FF:000007">
    <property type="entry name" value="Soluble scavenger receptor cysteine-rich domain-containing protein SSC5D"/>
    <property type="match status" value="1"/>
</dbReference>
<evidence type="ECO:0000313" key="14">
    <source>
        <dbReference type="Proteomes" id="UP000827986"/>
    </source>
</evidence>
<dbReference type="FunFam" id="3.10.250.10:FF:000006">
    <property type="entry name" value="neurotrypsin isoform X2"/>
    <property type="match status" value="2"/>
</dbReference>
<feature type="disulfide bond" evidence="9">
    <location>
        <begin position="51"/>
        <end position="112"/>
    </location>
</feature>
<feature type="disulfide bond" evidence="9">
    <location>
        <begin position="156"/>
        <end position="217"/>
    </location>
</feature>
<dbReference type="PRINTS" id="PR00258">
    <property type="entry name" value="SPERACTRCPTR"/>
</dbReference>
<evidence type="ECO:0000256" key="5">
    <source>
        <dbReference type="ARBA" id="ARBA00023180"/>
    </source>
</evidence>
<feature type="disulfide bond" evidence="9">
    <location>
        <begin position="248"/>
        <end position="312"/>
    </location>
</feature>
<dbReference type="GO" id="GO:0016020">
    <property type="term" value="C:membrane"/>
    <property type="evidence" value="ECO:0007669"/>
    <property type="project" value="InterPro"/>
</dbReference>
<feature type="region of interest" description="Disordered" evidence="10">
    <location>
        <begin position="333"/>
        <end position="474"/>
    </location>
</feature>
<dbReference type="PANTHER" id="PTHR19331">
    <property type="entry name" value="SCAVENGER RECEPTOR DOMAIN-CONTAINING"/>
    <property type="match status" value="1"/>
</dbReference>
<evidence type="ECO:0000256" key="7">
    <source>
        <dbReference type="ARBA" id="ARBA00064153"/>
    </source>
</evidence>
<comment type="function">
    <text evidence="6">Binds to extracellular matrix proteins. Binds to pathogen-associated molecular patterns (PAMPs) present on the cell walls of Gram-positive and Gram-negative bacteria and fungi, behaving as a pattern recognition receptor (PRR). Induces bacterial and fungal aggregation and subsequent inhibition of PAMP-induced cytokine release. Does not possess intrinsic bactericidal activity. May play a role in the innate defense and homeostasis of certain epithelial surfaces.</text>
</comment>
<sequence>MWLPLLLLGPFLVRLAGGPSECVGRVEINYKGRWGSVCDDEWDLADAAVVCRQLGCGTALSAPVGAWFGEGTGPIWLNEVRCQGSEQHLRHCRHRGWRQHVCSHEEDASAVCSGGAPLRLVGGPHSCAGRLEVLHGSQWGSVCDDGWGLLEGAVVCQELGCGAVQAAPGGAHFGSGTGPIWLDDVGCSGKEMSLRQCRARPWGRTNCQHNEDASVICTGGPVVRLVGGTGSCSGRLEVFHQDRWGTVCDDMWALPGAAVVCRELGCGDPLSAPRGAFFGEGSGPIWLDNVRCQGNESALSQCLAAPWGMHDCQHAEDAGVVCTDELVHVSQRFAKPMAPQPRMQKPRMQKPRTQKPQMRKPRPRPPSVAREATQAPAQVSPRAVLPGKWKPLSLLEGTSPREAVQPEGTTRSPLPSGEPELPTAGPAAQALTDAPMRVNSPKDRLRPERPGAPGVQRPTLKNRRPRPKPLQTRT</sequence>
<feature type="disulfide bond" evidence="9">
    <location>
        <begin position="143"/>
        <end position="207"/>
    </location>
</feature>
<feature type="chain" id="PRO_5038496909" description="Soluble scavenger receptor cysteine-rich domain-containing protein SSC5D" evidence="11">
    <location>
        <begin position="19"/>
        <end position="474"/>
    </location>
</feature>
<protein>
    <recommendedName>
        <fullName evidence="8">Soluble scavenger receptor cysteine-rich domain-containing protein SSC5D</fullName>
    </recommendedName>
</protein>
<evidence type="ECO:0000256" key="2">
    <source>
        <dbReference type="ARBA" id="ARBA00022737"/>
    </source>
</evidence>
<evidence type="ECO:0000256" key="11">
    <source>
        <dbReference type="SAM" id="SignalP"/>
    </source>
</evidence>
<dbReference type="InterPro" id="IPR001190">
    <property type="entry name" value="SRCR"/>
</dbReference>
<dbReference type="PANTHER" id="PTHR19331:SF487">
    <property type="entry name" value="SOLUBLE SCAVENGER RECEPTOR CYSTEINE-RICH DOMAIN-CONTAINING PROTEIN SSC5D"/>
    <property type="match status" value="1"/>
</dbReference>
<keyword evidence="1 11" id="KW-0732">Signal</keyword>
<evidence type="ECO:0000313" key="13">
    <source>
        <dbReference type="EMBL" id="KAH1180937.1"/>
    </source>
</evidence>
<comment type="subunit">
    <text evidence="7">Interacts with LGALS1 and laminin.</text>
</comment>
<keyword evidence="14" id="KW-1185">Reference proteome</keyword>
<feature type="domain" description="SRCR" evidence="12">
    <location>
        <begin position="118"/>
        <end position="218"/>
    </location>
</feature>
<dbReference type="PROSITE" id="PS00420">
    <property type="entry name" value="SRCR_1"/>
    <property type="match status" value="3"/>
</dbReference>
<dbReference type="InterPro" id="IPR036772">
    <property type="entry name" value="SRCR-like_dom_sf"/>
</dbReference>
<reference evidence="13" key="1">
    <citation type="submission" date="2021-09" db="EMBL/GenBank/DDBJ databases">
        <title>The genome of Mauremys mutica provides insights into the evolution of semi-aquatic lifestyle.</title>
        <authorList>
            <person name="Gong S."/>
            <person name="Gao Y."/>
        </authorList>
    </citation>
    <scope>NUCLEOTIDE SEQUENCE</scope>
    <source>
        <strain evidence="13">MM-2020</strain>
        <tissue evidence="13">Muscle</tissue>
    </source>
</reference>
<feature type="domain" description="SRCR" evidence="12">
    <location>
        <begin position="223"/>
        <end position="323"/>
    </location>
</feature>
<feature type="compositionally biased region" description="Basic and acidic residues" evidence="10">
    <location>
        <begin position="440"/>
        <end position="449"/>
    </location>
</feature>
<feature type="compositionally biased region" description="Basic residues" evidence="10">
    <location>
        <begin position="344"/>
        <end position="363"/>
    </location>
</feature>
<dbReference type="Gene3D" id="3.10.250.10">
    <property type="entry name" value="SRCR-like domain"/>
    <property type="match status" value="3"/>
</dbReference>
<keyword evidence="2" id="KW-0677">Repeat</keyword>
<dbReference type="SMART" id="SM00202">
    <property type="entry name" value="SR"/>
    <property type="match status" value="3"/>
</dbReference>
<feature type="disulfide bond" evidence="9">
    <location>
        <begin position="38"/>
        <end position="102"/>
    </location>
</feature>
<evidence type="ECO:0000256" key="3">
    <source>
        <dbReference type="ARBA" id="ARBA00023157"/>
    </source>
</evidence>
<evidence type="ECO:0000256" key="10">
    <source>
        <dbReference type="SAM" id="MobiDB-lite"/>
    </source>
</evidence>
<dbReference type="PROSITE" id="PS50287">
    <property type="entry name" value="SRCR_2"/>
    <property type="match status" value="3"/>
</dbReference>